<gene>
    <name evidence="4" type="ORF">OKIOD_LOCUS16525</name>
</gene>
<protein>
    <submittedName>
        <fullName evidence="4">Oidioi.mRNA.OKI2018_I69.chr2.g7760.t1.cds</fullName>
    </submittedName>
</protein>
<dbReference type="Gene3D" id="1.10.238.10">
    <property type="entry name" value="EF-hand"/>
    <property type="match status" value="1"/>
</dbReference>
<dbReference type="EMBL" id="OU015567">
    <property type="protein sequence ID" value="CAG5113670.1"/>
    <property type="molecule type" value="Genomic_DNA"/>
</dbReference>
<feature type="domain" description="EF-hand" evidence="3">
    <location>
        <begin position="42"/>
        <end position="77"/>
    </location>
</feature>
<dbReference type="InterPro" id="IPR011992">
    <property type="entry name" value="EF-hand-dom_pair"/>
</dbReference>
<feature type="region of interest" description="Disordered" evidence="2">
    <location>
        <begin position="517"/>
        <end position="536"/>
    </location>
</feature>
<evidence type="ECO:0000256" key="2">
    <source>
        <dbReference type="SAM" id="MobiDB-lite"/>
    </source>
</evidence>
<evidence type="ECO:0000256" key="1">
    <source>
        <dbReference type="ARBA" id="ARBA00022837"/>
    </source>
</evidence>
<accession>A0ABN7T9L6</accession>
<sequence>MSDNKLGIFSYFAEIDADGSGLLDREEVRGLAKNFYGESFEKLGDKVDKIFDIYDVDESGELSYQEARCFLKGIQEFLEDDPDISEEQKEKIAKCLELGSIMCDDPEGELEKKAAKARSELSRLVKLEQNSLGENGEVFGPDGKPMLGPDGKPIRVVDGIIVDENGNPVLGADGKPLRFVKPGVLVDSSGRLMGPDGQPKLGPNGEALEIVDGLAIRADGVVLGADGKPMLDEFGNPIRYINGQFVRSDGTVVNADGSVKLGEDGQPLKAEYIVKPCSNDKGELIGLDGRVILGKDGHPLKNRDIKMKVVDGIVVDSEGNLYDAFGKPLLSPDGKELKLLDGIIVDSDGFVYDASGKPMLSCDGKRLRFMNGMYVDENGMLYDNEGNPILGPDGKQCRLVDGKILDSSGNPLLGPDGGPLQFVNGKLVSGSMVSAVSNESNSSSQARRCSTVSGFPPEVELSSILALAKMGADGKPMLGPNGELLDANGFPILGPNGELLGADGKPILGADGQPLTREVSKLENSQESASESDSELDVIVHEPEIVVETVKTVEITPPPESTVQSVKIDDFEVDVEELMRRQQAGRSKSTVGLSAFDKLKKKMEMKEDVNDGFSKILGIFRPRPTITERPNTKDKWFRDPNTLQWVSIQQVDALAAATATA</sequence>
<evidence type="ECO:0000313" key="4">
    <source>
        <dbReference type="EMBL" id="CAG5113670.1"/>
    </source>
</evidence>
<dbReference type="PROSITE" id="PS00018">
    <property type="entry name" value="EF_HAND_1"/>
    <property type="match status" value="1"/>
</dbReference>
<feature type="domain" description="EF-hand" evidence="3">
    <location>
        <begin position="3"/>
        <end position="38"/>
    </location>
</feature>
<keyword evidence="5" id="KW-1185">Reference proteome</keyword>
<dbReference type="Pfam" id="PF13499">
    <property type="entry name" value="EF-hand_7"/>
    <property type="match status" value="1"/>
</dbReference>
<dbReference type="InterPro" id="IPR002048">
    <property type="entry name" value="EF_hand_dom"/>
</dbReference>
<keyword evidence="1" id="KW-0106">Calcium</keyword>
<reference evidence="4 5" key="1">
    <citation type="submission" date="2021-04" db="EMBL/GenBank/DDBJ databases">
        <authorList>
            <person name="Bliznina A."/>
        </authorList>
    </citation>
    <scope>NUCLEOTIDE SEQUENCE [LARGE SCALE GENOMIC DNA]</scope>
</reference>
<dbReference type="Proteomes" id="UP001158576">
    <property type="component" value="Chromosome 2"/>
</dbReference>
<name>A0ABN7T9L6_OIKDI</name>
<dbReference type="SUPFAM" id="SSF47473">
    <property type="entry name" value="EF-hand"/>
    <property type="match status" value="1"/>
</dbReference>
<proteinExistence type="predicted"/>
<evidence type="ECO:0000259" key="3">
    <source>
        <dbReference type="PROSITE" id="PS50222"/>
    </source>
</evidence>
<dbReference type="InterPro" id="IPR018247">
    <property type="entry name" value="EF_Hand_1_Ca_BS"/>
</dbReference>
<organism evidence="4 5">
    <name type="scientific">Oikopleura dioica</name>
    <name type="common">Tunicate</name>
    <dbReference type="NCBI Taxonomy" id="34765"/>
    <lineage>
        <taxon>Eukaryota</taxon>
        <taxon>Metazoa</taxon>
        <taxon>Chordata</taxon>
        <taxon>Tunicata</taxon>
        <taxon>Appendicularia</taxon>
        <taxon>Copelata</taxon>
        <taxon>Oikopleuridae</taxon>
        <taxon>Oikopleura</taxon>
    </lineage>
</organism>
<evidence type="ECO:0000313" key="5">
    <source>
        <dbReference type="Proteomes" id="UP001158576"/>
    </source>
</evidence>
<dbReference type="CDD" id="cd00051">
    <property type="entry name" value="EFh"/>
    <property type="match status" value="1"/>
</dbReference>
<dbReference type="PROSITE" id="PS50222">
    <property type="entry name" value="EF_HAND_2"/>
    <property type="match status" value="2"/>
</dbReference>
<dbReference type="SMART" id="SM00054">
    <property type="entry name" value="EFh"/>
    <property type="match status" value="2"/>
</dbReference>